<dbReference type="EMBL" id="QKWP01000883">
    <property type="protein sequence ID" value="RIB13893.1"/>
    <property type="molecule type" value="Genomic_DNA"/>
</dbReference>
<reference evidence="1 2" key="1">
    <citation type="submission" date="2018-06" db="EMBL/GenBank/DDBJ databases">
        <title>Comparative genomics reveals the genomic features of Rhizophagus irregularis, R. cerebriforme, R. diaphanum and Gigaspora rosea, and their symbiotic lifestyle signature.</title>
        <authorList>
            <person name="Morin E."/>
            <person name="San Clemente H."/>
            <person name="Chen E.C.H."/>
            <person name="De La Providencia I."/>
            <person name="Hainaut M."/>
            <person name="Kuo A."/>
            <person name="Kohler A."/>
            <person name="Murat C."/>
            <person name="Tang N."/>
            <person name="Roy S."/>
            <person name="Loubradou J."/>
            <person name="Henrissat B."/>
            <person name="Grigoriev I.V."/>
            <person name="Corradi N."/>
            <person name="Roux C."/>
            <person name="Martin F.M."/>
        </authorList>
    </citation>
    <scope>NUCLEOTIDE SEQUENCE [LARGE SCALE GENOMIC DNA]</scope>
    <source>
        <strain evidence="1 2">DAOM 194757</strain>
    </source>
</reference>
<evidence type="ECO:0000313" key="1">
    <source>
        <dbReference type="EMBL" id="RIB13893.1"/>
    </source>
</evidence>
<gene>
    <name evidence="1" type="ORF">C2G38_2248586</name>
</gene>
<evidence type="ECO:0000313" key="2">
    <source>
        <dbReference type="Proteomes" id="UP000266673"/>
    </source>
</evidence>
<dbReference type="OrthoDB" id="60955at2759"/>
<proteinExistence type="predicted"/>
<sequence length="70" mass="8195">MCDHNAKVAWDVQRYRTAQTWKIVQLLYGKKASAEMDKTESNKDKGGSEESSLRFIISYSFQIIKRSKRH</sequence>
<name>A0A397V1U4_9GLOM</name>
<keyword evidence="2" id="KW-1185">Reference proteome</keyword>
<organism evidence="1 2">
    <name type="scientific">Gigaspora rosea</name>
    <dbReference type="NCBI Taxonomy" id="44941"/>
    <lineage>
        <taxon>Eukaryota</taxon>
        <taxon>Fungi</taxon>
        <taxon>Fungi incertae sedis</taxon>
        <taxon>Mucoromycota</taxon>
        <taxon>Glomeromycotina</taxon>
        <taxon>Glomeromycetes</taxon>
        <taxon>Diversisporales</taxon>
        <taxon>Gigasporaceae</taxon>
        <taxon>Gigaspora</taxon>
    </lineage>
</organism>
<dbReference type="AlphaFoldDB" id="A0A397V1U4"/>
<dbReference type="Proteomes" id="UP000266673">
    <property type="component" value="Unassembled WGS sequence"/>
</dbReference>
<comment type="caution">
    <text evidence="1">The sequence shown here is derived from an EMBL/GenBank/DDBJ whole genome shotgun (WGS) entry which is preliminary data.</text>
</comment>
<protein>
    <submittedName>
        <fullName evidence="1">Uncharacterized protein</fullName>
    </submittedName>
</protein>
<accession>A0A397V1U4</accession>